<keyword evidence="2" id="KW-1185">Reference proteome</keyword>
<evidence type="ECO:0000313" key="1">
    <source>
        <dbReference type="EMBL" id="GIF71808.1"/>
    </source>
</evidence>
<evidence type="ECO:0000313" key="2">
    <source>
        <dbReference type="Proteomes" id="UP000604117"/>
    </source>
</evidence>
<dbReference type="RefSeq" id="WP_203711275.1">
    <property type="nucleotide sequence ID" value="NZ_BONE01000007.1"/>
</dbReference>
<dbReference type="Pfam" id="PF02575">
    <property type="entry name" value="YbaB_DNA_bd"/>
    <property type="match status" value="1"/>
</dbReference>
<evidence type="ECO:0008006" key="3">
    <source>
        <dbReference type="Google" id="ProtNLM"/>
    </source>
</evidence>
<gene>
    <name evidence="1" type="ORF">Asi02nite_13260</name>
</gene>
<organism evidence="1 2">
    <name type="scientific">Asanoa siamensis</name>
    <dbReference type="NCBI Taxonomy" id="926357"/>
    <lineage>
        <taxon>Bacteria</taxon>
        <taxon>Bacillati</taxon>
        <taxon>Actinomycetota</taxon>
        <taxon>Actinomycetes</taxon>
        <taxon>Micromonosporales</taxon>
        <taxon>Micromonosporaceae</taxon>
        <taxon>Asanoa</taxon>
    </lineage>
</organism>
<dbReference type="SUPFAM" id="SSF82607">
    <property type="entry name" value="YbaB-like"/>
    <property type="match status" value="1"/>
</dbReference>
<protein>
    <recommendedName>
        <fullName evidence="3">YbaB/EbfC DNA-binding family protein</fullName>
    </recommendedName>
</protein>
<accession>A0ABQ4CKI6</accession>
<dbReference type="Proteomes" id="UP000604117">
    <property type="component" value="Unassembled WGS sequence"/>
</dbReference>
<dbReference type="Gene3D" id="3.30.1310.10">
    <property type="entry name" value="Nucleoid-associated protein YbaB-like domain"/>
    <property type="match status" value="1"/>
</dbReference>
<sequence>MQDFIAQFLETSERYYRSDAGPERLRAAAVDFRTGLQELMSRTVSATDAQGYVSATVSLGGKLERTYISPQAQRDLGATDLAAACQEAIAAARSAAAAEFQESVGEFPARFTDVDPVALIRRGRL</sequence>
<dbReference type="InterPro" id="IPR036894">
    <property type="entry name" value="YbaB-like_sf"/>
</dbReference>
<dbReference type="InterPro" id="IPR004401">
    <property type="entry name" value="YbaB/EbfC"/>
</dbReference>
<reference evidence="1 2" key="1">
    <citation type="submission" date="2021-01" db="EMBL/GenBank/DDBJ databases">
        <title>Whole genome shotgun sequence of Asanoa siamensis NBRC 107932.</title>
        <authorList>
            <person name="Komaki H."/>
            <person name="Tamura T."/>
        </authorList>
    </citation>
    <scope>NUCLEOTIDE SEQUENCE [LARGE SCALE GENOMIC DNA]</scope>
    <source>
        <strain evidence="1 2">NBRC 107932</strain>
    </source>
</reference>
<comment type="caution">
    <text evidence="1">The sequence shown here is derived from an EMBL/GenBank/DDBJ whole genome shotgun (WGS) entry which is preliminary data.</text>
</comment>
<proteinExistence type="predicted"/>
<name>A0ABQ4CKI6_9ACTN</name>
<dbReference type="EMBL" id="BONE01000007">
    <property type="protein sequence ID" value="GIF71808.1"/>
    <property type="molecule type" value="Genomic_DNA"/>
</dbReference>